<keyword evidence="3" id="KW-1185">Reference proteome</keyword>
<feature type="domain" description="PSP1 C-terminal" evidence="1">
    <location>
        <begin position="61"/>
        <end position="146"/>
    </location>
</feature>
<dbReference type="OrthoDB" id="9779344at2"/>
<accession>A0A0V8QBJ8</accession>
<evidence type="ECO:0000259" key="1">
    <source>
        <dbReference type="PROSITE" id="PS51411"/>
    </source>
</evidence>
<dbReference type="PANTHER" id="PTHR43830">
    <property type="entry name" value="PROTEIN PSP1"/>
    <property type="match status" value="1"/>
</dbReference>
<dbReference type="InterPro" id="IPR047767">
    <property type="entry name" value="PSP1-like"/>
</dbReference>
<dbReference type="AlphaFoldDB" id="A0A0V8QBJ8"/>
<evidence type="ECO:0000313" key="2">
    <source>
        <dbReference type="EMBL" id="KSV57938.1"/>
    </source>
</evidence>
<dbReference type="PROSITE" id="PS51411">
    <property type="entry name" value="PSP1_C"/>
    <property type="match status" value="1"/>
</dbReference>
<organism evidence="2 3">
    <name type="scientific">Acetivibrio ethanolgignens</name>
    <dbReference type="NCBI Taxonomy" id="290052"/>
    <lineage>
        <taxon>Bacteria</taxon>
        <taxon>Bacillati</taxon>
        <taxon>Bacillota</taxon>
        <taxon>Clostridia</taxon>
        <taxon>Eubacteriales</taxon>
        <taxon>Oscillospiraceae</taxon>
        <taxon>Acetivibrio</taxon>
    </lineage>
</organism>
<sequence>MIKVIGVRFRTAGKIYYFDPAELEIKQGDNVIVETARGIEYGRVVAGVREVEDDKVVQPLKPVIRIATPEDDAVEKKNKEKEKEAFKICLEKIEKHGLEMKLIDVEYTFDNNKVLFYFTADGRIDFRDLVKDLASVFKTRIELRQIGVRDETKIIGGIGICGRPLCCHTHLAEFAPVSIKMAKEQNLSLNPTKISGCCGRLMCCLKNEEEAYEELNSKLPNIGDYVTTIDGLKGEVTSVSVLKQLVKVVVSLEDDEKEIREYKVEELKFKKRRKDNKMTAEELREVRELERLEKAEGKSKLNDEV</sequence>
<dbReference type="EMBL" id="LNAM01000193">
    <property type="protein sequence ID" value="KSV57938.1"/>
    <property type="molecule type" value="Genomic_DNA"/>
</dbReference>
<dbReference type="Pfam" id="PF04468">
    <property type="entry name" value="PSP1"/>
    <property type="match status" value="1"/>
</dbReference>
<gene>
    <name evidence="2" type="ORF">ASU35_14720</name>
</gene>
<name>A0A0V8QBJ8_9FIRM</name>
<reference evidence="2 3" key="1">
    <citation type="submission" date="2015-11" db="EMBL/GenBank/DDBJ databases">
        <title>Butyribacter intestini gen. nov., sp. nov., a butyric acid-producing bacterium of the family Lachnospiraceae isolated from the human faeces.</title>
        <authorList>
            <person name="Zou Y."/>
            <person name="Xue W."/>
            <person name="Luo G."/>
            <person name="Lv M."/>
        </authorList>
    </citation>
    <scope>NUCLEOTIDE SEQUENCE [LARGE SCALE GENOMIC DNA]</scope>
    <source>
        <strain evidence="2 3">ACET-33324</strain>
    </source>
</reference>
<protein>
    <submittedName>
        <fullName evidence="2">Stage 0 sporulation protein</fullName>
    </submittedName>
</protein>
<dbReference type="PANTHER" id="PTHR43830:SF3">
    <property type="entry name" value="PROTEIN PSP1"/>
    <property type="match status" value="1"/>
</dbReference>
<dbReference type="NCBIfam" id="NF041131">
    <property type="entry name" value="RicT_YaaT_fam"/>
    <property type="match status" value="1"/>
</dbReference>
<evidence type="ECO:0000313" key="3">
    <source>
        <dbReference type="Proteomes" id="UP000054874"/>
    </source>
</evidence>
<dbReference type="STRING" id="290052.ASU35_14720"/>
<dbReference type="InterPro" id="IPR007557">
    <property type="entry name" value="PSP1_C"/>
</dbReference>
<proteinExistence type="predicted"/>
<dbReference type="Proteomes" id="UP000054874">
    <property type="component" value="Unassembled WGS sequence"/>
</dbReference>
<comment type="caution">
    <text evidence="2">The sequence shown here is derived from an EMBL/GenBank/DDBJ whole genome shotgun (WGS) entry which is preliminary data.</text>
</comment>
<dbReference type="RefSeq" id="WP_058353816.1">
    <property type="nucleotide sequence ID" value="NZ_CABMMD010000193.1"/>
</dbReference>
<dbReference type="GO" id="GO:0005737">
    <property type="term" value="C:cytoplasm"/>
    <property type="evidence" value="ECO:0007669"/>
    <property type="project" value="TreeGrafter"/>
</dbReference>